<reference evidence="3 4" key="1">
    <citation type="journal article" date="2012" name="Proc. Natl. Acad. Sci. U.S.A.">
        <title>Antigenic diversity is generated by distinct evolutionary mechanisms in African trypanosome species.</title>
        <authorList>
            <person name="Jackson A.P."/>
            <person name="Berry A."/>
            <person name="Aslett M."/>
            <person name="Allison H.C."/>
            <person name="Burton P."/>
            <person name="Vavrova-Anderson J."/>
            <person name="Brown R."/>
            <person name="Browne H."/>
            <person name="Corton N."/>
            <person name="Hauser H."/>
            <person name="Gamble J."/>
            <person name="Gilderthorp R."/>
            <person name="Marcello L."/>
            <person name="McQuillan J."/>
            <person name="Otto T.D."/>
            <person name="Quail M.A."/>
            <person name="Sanders M.J."/>
            <person name="van Tonder A."/>
            <person name="Ginger M.L."/>
            <person name="Field M.C."/>
            <person name="Barry J.D."/>
            <person name="Hertz-Fowler C."/>
            <person name="Berriman M."/>
        </authorList>
    </citation>
    <scope>NUCLEOTIDE SEQUENCE</scope>
    <source>
        <strain evidence="3 4">Y486</strain>
    </source>
</reference>
<evidence type="ECO:0000256" key="2">
    <source>
        <dbReference type="SAM" id="SignalP"/>
    </source>
</evidence>
<name>F9WMZ5_TRYVY</name>
<dbReference type="AlphaFoldDB" id="F9WMZ5"/>
<feature type="signal peptide" evidence="2">
    <location>
        <begin position="1"/>
        <end position="23"/>
    </location>
</feature>
<feature type="region of interest" description="Disordered" evidence="1">
    <location>
        <begin position="298"/>
        <end position="318"/>
    </location>
</feature>
<keyword evidence="2" id="KW-0732">Signal</keyword>
<accession>F9WMZ5</accession>
<gene>
    <name evidence="3" type="ORF">TvY486_0016210</name>
</gene>
<evidence type="ECO:0000313" key="4">
    <source>
        <dbReference type="Proteomes" id="UP000009027"/>
    </source>
</evidence>
<keyword evidence="4" id="KW-1185">Reference proteome</keyword>
<protein>
    <submittedName>
        <fullName evidence="3">Variant surface glycoprotein (VSG), putative</fullName>
    </submittedName>
</protein>
<dbReference type="EMBL" id="CAEX01002159">
    <property type="protein sequence ID" value="CCD18908.1"/>
    <property type="molecule type" value="Genomic_DNA"/>
</dbReference>
<proteinExistence type="predicted"/>
<dbReference type="VEuPathDB" id="TriTrypDB:TvY486_0016210"/>
<organism evidence="3 4">
    <name type="scientific">Trypanosoma vivax (strain Y486)</name>
    <dbReference type="NCBI Taxonomy" id="1055687"/>
    <lineage>
        <taxon>Eukaryota</taxon>
        <taxon>Discoba</taxon>
        <taxon>Euglenozoa</taxon>
        <taxon>Kinetoplastea</taxon>
        <taxon>Metakinetoplastina</taxon>
        <taxon>Trypanosomatida</taxon>
        <taxon>Trypanosomatidae</taxon>
        <taxon>Trypanosoma</taxon>
        <taxon>Duttonella</taxon>
    </lineage>
</organism>
<dbReference type="Proteomes" id="UP000009027">
    <property type="component" value="Unassembled WGS sequence"/>
</dbReference>
<evidence type="ECO:0000313" key="3">
    <source>
        <dbReference type="EMBL" id="CCD18908.1"/>
    </source>
</evidence>
<evidence type="ECO:0000256" key="1">
    <source>
        <dbReference type="SAM" id="MobiDB-lite"/>
    </source>
</evidence>
<feature type="chain" id="PRO_5003389362" evidence="2">
    <location>
        <begin position="24"/>
        <end position="318"/>
    </location>
</feature>
<sequence length="318" mass="33436">MPLQLRVAAWLLCAALCTRVGEGMGAEKGETAADFLVLCRAKRAADEAVLAATGAANRVAHCRDALWQAEKEHVSNGTWNEVNKTNDEQLCASGSLPECDTWRWSAEAANGAAEVKKLAAESVLRGEDTEAREKATGELFKTTMGGTKSKKTGWGKKNAGQCLASDMMWLCNSDGNGQAGNRWFKPAADNAPCTPAANLKTLGIDESSPATGHSWKEMATSSGCAAARLEDNWHIVKTICDALIPMNETRQGAGTEQGTGGLLLVAGKLARAMEDFSKQLHADTESGTKNVHALGKTTTDQSECTGTTGGSQSSACVG</sequence>